<evidence type="ECO:0000259" key="7">
    <source>
        <dbReference type="PROSITE" id="PS51900"/>
    </source>
</evidence>
<dbReference type="PANTHER" id="PTHR30629:SF2">
    <property type="entry name" value="PROPHAGE INTEGRASE INTS-RELATED"/>
    <property type="match status" value="1"/>
</dbReference>
<dbReference type="InterPro" id="IPR044068">
    <property type="entry name" value="CB"/>
</dbReference>
<dbReference type="Gene3D" id="3.30.160.390">
    <property type="entry name" value="Integrase, DNA-binding domain"/>
    <property type="match status" value="1"/>
</dbReference>
<evidence type="ECO:0000256" key="3">
    <source>
        <dbReference type="ARBA" id="ARBA00023125"/>
    </source>
</evidence>
<dbReference type="InterPro" id="IPR011010">
    <property type="entry name" value="DNA_brk_join_enz"/>
</dbReference>
<feature type="domain" description="Core-binding (CB)" evidence="7">
    <location>
        <begin position="98"/>
        <end position="179"/>
    </location>
</feature>
<keyword evidence="2" id="KW-0229">DNA integration</keyword>
<dbReference type="Pfam" id="PF22022">
    <property type="entry name" value="Phage_int_M"/>
    <property type="match status" value="1"/>
</dbReference>
<dbReference type="EMBL" id="QEMT01000002">
    <property type="protein sequence ID" value="PWH64178.1"/>
    <property type="molecule type" value="Genomic_DNA"/>
</dbReference>
<dbReference type="EMBL" id="PPHQ01000006">
    <property type="protein sequence ID" value="PNY68030.1"/>
    <property type="molecule type" value="Genomic_DNA"/>
</dbReference>
<dbReference type="InterPro" id="IPR013762">
    <property type="entry name" value="Integrase-like_cat_sf"/>
</dbReference>
<dbReference type="InterPro" id="IPR050808">
    <property type="entry name" value="Phage_Integrase"/>
</dbReference>
<dbReference type="PROSITE" id="PS51898">
    <property type="entry name" value="TYR_RECOMBINASE"/>
    <property type="match status" value="1"/>
</dbReference>
<dbReference type="EMBL" id="UWXJ01000001">
    <property type="protein sequence ID" value="VCY84463.1"/>
    <property type="molecule type" value="Genomic_DNA"/>
</dbReference>
<feature type="domain" description="Tyr recombinase" evidence="6">
    <location>
        <begin position="202"/>
        <end position="379"/>
    </location>
</feature>
<name>A0A0D8WFP0_ECOLX</name>
<keyword evidence="3 5" id="KW-0238">DNA-binding</keyword>
<evidence type="ECO:0000256" key="1">
    <source>
        <dbReference type="ARBA" id="ARBA00008857"/>
    </source>
</evidence>
<evidence type="ECO:0000313" key="10">
    <source>
        <dbReference type="EMBL" id="VCY84463.1"/>
    </source>
</evidence>
<dbReference type="InterPro" id="IPR002104">
    <property type="entry name" value="Integrase_catalytic"/>
</dbReference>
<dbReference type="PANTHER" id="PTHR30629">
    <property type="entry name" value="PROPHAGE INTEGRASE"/>
    <property type="match status" value="1"/>
</dbReference>
<protein>
    <submittedName>
        <fullName evidence="9">DUF4102 domain-containing protein</fullName>
    </submittedName>
    <submittedName>
        <fullName evidence="10">Prophage integrase IntS</fullName>
    </submittedName>
</protein>
<dbReference type="AlphaFoldDB" id="A0A0D8WFP0"/>
<dbReference type="InterPro" id="IPR038488">
    <property type="entry name" value="Integrase_DNA-bd_sf"/>
</dbReference>
<dbReference type="Proteomes" id="UP000245761">
    <property type="component" value="Unassembled WGS sequence"/>
</dbReference>
<dbReference type="Pfam" id="PF00589">
    <property type="entry name" value="Phage_integrase"/>
    <property type="match status" value="1"/>
</dbReference>
<sequence length="396" mass="45637">MPLTARQVETAKPKDKIYKIADGGGLYLQVNPNGSKYWRMKYHYAGKEKKLSFGTYPTITLAEARKRRDEAKKIHADGKDPGEVKKAENLEKNLSEGRTFAAIATEWYNAKVSGWSASYADYVDRAFKNNVFPYIGNRPISEIEPLELLAVLQRIESRGACELANKVRQRCGEVFRYAIVTGRARYNPASDLVIAMKSYKRTHYPFLLPPELPEFLYKLENYTGSIVTREATKLLMLTGLRTVELRMGEWCEIDFTQKIWEVPPTRMKMRKEHIVPLSDQAIQSLQILKELTGRYRYIFAGRNDVNRPISDASVNMVLKKIGYDKKATGHGFRHTMSTVLHEQGFNSAWIEMQLAHTDKNSIRGTYNHARYLEGRREMMQWYADYLDALRKESPAI</sequence>
<dbReference type="InterPro" id="IPR025166">
    <property type="entry name" value="Integrase_DNA_bind_dom"/>
</dbReference>
<dbReference type="GO" id="GO:0015074">
    <property type="term" value="P:DNA integration"/>
    <property type="evidence" value="ECO:0007669"/>
    <property type="project" value="UniProtKB-KW"/>
</dbReference>
<gene>
    <name evidence="10" type="primary">intS_4</name>
    <name evidence="10" type="ORF">BANRA_03139</name>
    <name evidence="8" type="ORF">C2M16_08570</name>
    <name evidence="9" type="ORF">DD762_01265</name>
</gene>
<dbReference type="Gene3D" id="1.10.150.130">
    <property type="match status" value="1"/>
</dbReference>
<proteinExistence type="inferred from homology"/>
<dbReference type="SUPFAM" id="SSF56349">
    <property type="entry name" value="DNA breaking-rejoining enzymes"/>
    <property type="match status" value="1"/>
</dbReference>
<dbReference type="InterPro" id="IPR053876">
    <property type="entry name" value="Phage_int_M"/>
</dbReference>
<evidence type="ECO:0000313" key="12">
    <source>
        <dbReference type="Proteomes" id="UP000245761"/>
    </source>
</evidence>
<reference evidence="8 11" key="1">
    <citation type="submission" date="2018-01" db="EMBL/GenBank/DDBJ databases">
        <title>Draft Genomic Sequencing Of Potential Extraintestinal Pathogenic Escherichia coli B8S18 Isolated From Retail Chicken Skin.</title>
        <authorList>
            <person name="Xu A."/>
            <person name="Tilman S."/>
            <person name="Wisser-Parker K."/>
            <person name="Sheen S."/>
            <person name="Sommers C."/>
        </authorList>
    </citation>
    <scope>NUCLEOTIDE SEQUENCE [LARGE SCALE GENOMIC DNA]</scope>
    <source>
        <strain evidence="8 11">B8S18Com</strain>
    </source>
</reference>
<evidence type="ECO:0000313" key="13">
    <source>
        <dbReference type="Proteomes" id="UP000281521"/>
    </source>
</evidence>
<keyword evidence="4" id="KW-0233">DNA recombination</keyword>
<evidence type="ECO:0000259" key="6">
    <source>
        <dbReference type="PROSITE" id="PS51898"/>
    </source>
</evidence>
<evidence type="ECO:0000313" key="11">
    <source>
        <dbReference type="Proteomes" id="UP000236598"/>
    </source>
</evidence>
<dbReference type="RefSeq" id="WP_001131472.1">
    <property type="nucleotide sequence ID" value="NZ_AP021933.1"/>
</dbReference>
<evidence type="ECO:0000313" key="9">
    <source>
        <dbReference type="EMBL" id="PWH64178.1"/>
    </source>
</evidence>
<evidence type="ECO:0000256" key="5">
    <source>
        <dbReference type="PROSITE-ProRule" id="PRU01248"/>
    </source>
</evidence>
<reference evidence="10 13" key="3">
    <citation type="submission" date="2018-10" db="EMBL/GenBank/DDBJ databases">
        <authorList>
            <person name="Noll B N."/>
        </authorList>
    </citation>
    <scope>NUCLEOTIDE SEQUENCE [LARGE SCALE GENOMIC DNA]</scope>
    <source>
        <strain evidence="10">Ecoli022</strain>
    </source>
</reference>
<evidence type="ECO:0000313" key="8">
    <source>
        <dbReference type="EMBL" id="PNY68030.1"/>
    </source>
</evidence>
<comment type="similarity">
    <text evidence="1">Belongs to the 'phage' integrase family.</text>
</comment>
<dbReference type="PROSITE" id="PS51900">
    <property type="entry name" value="CB"/>
    <property type="match status" value="1"/>
</dbReference>
<organism evidence="9 12">
    <name type="scientific">Escherichia coli</name>
    <dbReference type="NCBI Taxonomy" id="562"/>
    <lineage>
        <taxon>Bacteria</taxon>
        <taxon>Pseudomonadati</taxon>
        <taxon>Pseudomonadota</taxon>
        <taxon>Gammaproteobacteria</taxon>
        <taxon>Enterobacterales</taxon>
        <taxon>Enterobacteriaceae</taxon>
        <taxon>Escherichia</taxon>
    </lineage>
</organism>
<dbReference type="GO" id="GO:0006310">
    <property type="term" value="P:DNA recombination"/>
    <property type="evidence" value="ECO:0007669"/>
    <property type="project" value="UniProtKB-KW"/>
</dbReference>
<dbReference type="Proteomes" id="UP000236598">
    <property type="component" value="Unassembled WGS sequence"/>
</dbReference>
<accession>A0A0D8WFP0</accession>
<dbReference type="CDD" id="cd00801">
    <property type="entry name" value="INT_P4_C"/>
    <property type="match status" value="1"/>
</dbReference>
<reference evidence="9 12" key="2">
    <citation type="submission" date="2018-04" db="EMBL/GenBank/DDBJ databases">
        <title>Draft Genomic Sequencing Of Potential Extraintestinal Pathogenic Escherichia coli B8S56 Isolated from Retail Chicken Skin.</title>
        <authorList>
            <person name="Xu A."/>
            <person name="Tilman S."/>
            <person name="Wisser-Parker K."/>
            <person name="Scullen O.J."/>
            <person name="Sommers C."/>
        </authorList>
    </citation>
    <scope>NUCLEOTIDE SEQUENCE [LARGE SCALE GENOMIC DNA]</scope>
    <source>
        <strain evidence="9 12">B8S56</strain>
    </source>
</reference>
<dbReference type="Gene3D" id="1.10.443.10">
    <property type="entry name" value="Intergrase catalytic core"/>
    <property type="match status" value="1"/>
</dbReference>
<evidence type="ECO:0000256" key="4">
    <source>
        <dbReference type="ARBA" id="ARBA00023172"/>
    </source>
</evidence>
<dbReference type="Pfam" id="PF13356">
    <property type="entry name" value="Arm-DNA-bind_3"/>
    <property type="match status" value="1"/>
</dbReference>
<dbReference type="GO" id="GO:0003677">
    <property type="term" value="F:DNA binding"/>
    <property type="evidence" value="ECO:0007669"/>
    <property type="project" value="UniProtKB-UniRule"/>
</dbReference>
<evidence type="ECO:0000256" key="2">
    <source>
        <dbReference type="ARBA" id="ARBA00022908"/>
    </source>
</evidence>
<dbReference type="Proteomes" id="UP000281521">
    <property type="component" value="Unassembled WGS sequence"/>
</dbReference>
<dbReference type="InterPro" id="IPR010998">
    <property type="entry name" value="Integrase_recombinase_N"/>
</dbReference>